<dbReference type="NCBIfam" id="TIGR03543">
    <property type="entry name" value="divI1A_rptt_fam"/>
    <property type="match status" value="1"/>
</dbReference>
<keyword evidence="3" id="KW-1185">Reference proteome</keyword>
<feature type="compositionally biased region" description="Low complexity" evidence="1">
    <location>
        <begin position="442"/>
        <end position="454"/>
    </location>
</feature>
<feature type="region of interest" description="Disordered" evidence="1">
    <location>
        <begin position="222"/>
        <end position="257"/>
    </location>
</feature>
<feature type="compositionally biased region" description="Low complexity" evidence="1">
    <location>
        <begin position="378"/>
        <end position="389"/>
    </location>
</feature>
<evidence type="ECO:0000313" key="3">
    <source>
        <dbReference type="Proteomes" id="UP000710815"/>
    </source>
</evidence>
<feature type="compositionally biased region" description="Basic and acidic residues" evidence="1">
    <location>
        <begin position="247"/>
        <end position="257"/>
    </location>
</feature>
<dbReference type="EMBL" id="JAFEJT020000003">
    <property type="protein sequence ID" value="MCH9274927.1"/>
    <property type="molecule type" value="Genomic_DNA"/>
</dbReference>
<feature type="compositionally biased region" description="Low complexity" evidence="1">
    <location>
        <begin position="409"/>
        <end position="426"/>
    </location>
</feature>
<reference evidence="2 3" key="2">
    <citation type="journal article" date="2021" name="Syst. Appl. Microbiol.">
        <title>Phylogenetic classification of ten novel species belonging to the genus Bifidobacterium comprising B. phasiani sp. nov., B. pongonis sp. nov., B. saguinibicoloris sp. nov., B. colobi sp. nov., B. simiiventris sp. nov., B. santillanense sp. nov., B. miconis sp. nov., B. amazonense sp. nov., B. pluvialisilvae sp. nov., and B. miconisargentati sp. nov.</title>
        <authorList>
            <person name="Lugli G.A."/>
            <person name="Calvete-Torre I."/>
            <person name="Alessandri G."/>
            <person name="Milani C."/>
            <person name="Turroni F."/>
            <person name="Laiolo P."/>
            <person name="Ossiprandi M.C."/>
            <person name="Margolles A."/>
            <person name="Ruiz L."/>
            <person name="Ventura M."/>
        </authorList>
    </citation>
    <scope>NUCLEOTIDE SEQUENCE [LARGE SCALE GENOMIC DNA]</scope>
    <source>
        <strain evidence="2 3">MA1</strain>
    </source>
</reference>
<proteinExistence type="predicted"/>
<dbReference type="InterPro" id="IPR019932">
    <property type="entry name" value="CHP03543"/>
</dbReference>
<reference evidence="2 3" key="1">
    <citation type="journal article" date="2021" name="Environ. Microbiol.">
        <title>Genetic insights into the dark matter of the mammalian gut microbiota through targeted genome reconstruction.</title>
        <authorList>
            <person name="Lugli G.A."/>
            <person name="Alessandri G."/>
            <person name="Milani C."/>
            <person name="Viappiani A."/>
            <person name="Fontana F."/>
            <person name="Tarracchini C."/>
            <person name="Mancabelli L."/>
            <person name="Argentini C."/>
            <person name="Ruiz L."/>
            <person name="Margolles A."/>
            <person name="van Sinderen D."/>
            <person name="Turroni F."/>
            <person name="Ventura M."/>
        </authorList>
    </citation>
    <scope>NUCLEOTIDE SEQUENCE [LARGE SCALE GENOMIC DNA]</scope>
    <source>
        <strain evidence="2 3">MA1</strain>
    </source>
</reference>
<organism evidence="2 3">
    <name type="scientific">Bifidobacterium amazonense</name>
    <dbReference type="NCBI Taxonomy" id="2809027"/>
    <lineage>
        <taxon>Bacteria</taxon>
        <taxon>Bacillati</taxon>
        <taxon>Actinomycetota</taxon>
        <taxon>Actinomycetes</taxon>
        <taxon>Bifidobacteriales</taxon>
        <taxon>Bifidobacteriaceae</taxon>
        <taxon>Bifidobacterium</taxon>
    </lineage>
</organism>
<dbReference type="NCBIfam" id="TIGR03544">
    <property type="entry name" value="DivI1A_domain"/>
    <property type="match status" value="1"/>
</dbReference>
<feature type="compositionally biased region" description="Pro residues" evidence="1">
    <location>
        <begin position="427"/>
        <end position="441"/>
    </location>
</feature>
<dbReference type="RefSeq" id="WP_241512768.1">
    <property type="nucleotide sequence ID" value="NZ_JAFEJT020000003.1"/>
</dbReference>
<evidence type="ECO:0000256" key="1">
    <source>
        <dbReference type="SAM" id="MobiDB-lite"/>
    </source>
</evidence>
<feature type="compositionally biased region" description="Low complexity" evidence="1">
    <location>
        <begin position="308"/>
        <end position="320"/>
    </location>
</feature>
<dbReference type="Proteomes" id="UP000710815">
    <property type="component" value="Unassembled WGS sequence"/>
</dbReference>
<gene>
    <name evidence="2" type="ORF">JS533_001315</name>
</gene>
<comment type="caution">
    <text evidence="2">The sequence shown here is derived from an EMBL/GenBank/DDBJ whole genome shotgun (WGS) entry which is preliminary data.</text>
</comment>
<evidence type="ECO:0000313" key="2">
    <source>
        <dbReference type="EMBL" id="MCH9274927.1"/>
    </source>
</evidence>
<feature type="region of interest" description="Disordered" evidence="1">
    <location>
        <begin position="308"/>
        <end position="352"/>
    </location>
</feature>
<accession>A0ABS9VS77</accession>
<protein>
    <submittedName>
        <fullName evidence="2">DivIVA domain-containing protein</fullName>
    </submittedName>
</protein>
<dbReference type="InterPro" id="IPR019933">
    <property type="entry name" value="DivIVA_domain"/>
</dbReference>
<name>A0ABS9VS77_9BIFI</name>
<sequence>MAQEPDAGRGGALIARAGKRKLGYDTGQVDAFLERAHALYDSDESSLTQRDIQNVSFDLAKGGYDIAQVDAALSRLERAVVDRQTATQIADQGRVAWRAQTEDLYRQIASHASRAPRTRFQDGQKKTPSYDRKQVDRLIDSIVDKVAAELAVDGADKRDADKFRNVTSASVSGAIFTQRKGKSGYDERQVDYFLNACVQLLSRLESFARVADLDRDDAAAQPAARAAQGVTPLIPSPDAPRPAADVADDRATTETESFDALHKAEQAIFAPAPVSPVVPAAAASAAPVAAAPAPAEPVAKAPVLAEPERPAAPAATGPAAPAAPAPVPTPAVSEAPAPAPAPVAPSSAPAGSSLAQLAHIVEVSQERAAQSAPTAFRPSVPSLDVPSVPELRVSLTPSAPSEPAPTPAPAAAEPVAAEPAPAAAPETPAPAPAAPQQPPVVRPANVQAPAVQQPKAARGLHTLFPQIEENIDMEIPDLSFPSLYGDDQPKKKAQ</sequence>
<feature type="region of interest" description="Disordered" evidence="1">
    <location>
        <begin position="368"/>
        <end position="454"/>
    </location>
</feature>